<dbReference type="PRINTS" id="PR00080">
    <property type="entry name" value="SDRFAMILY"/>
</dbReference>
<gene>
    <name evidence="4" type="ORF">AC579_2198</name>
</gene>
<dbReference type="InterPro" id="IPR036291">
    <property type="entry name" value="NAD(P)-bd_dom_sf"/>
</dbReference>
<dbReference type="GO" id="GO:0050664">
    <property type="term" value="F:oxidoreductase activity, acting on NAD(P)H, oxygen as acceptor"/>
    <property type="evidence" value="ECO:0007669"/>
    <property type="project" value="TreeGrafter"/>
</dbReference>
<dbReference type="STRING" id="113226.A0A139ILG4"/>
<sequence length="440" mass="47295">MAAKSITSKFSLKGKSYIVTGGAMGIGYCITKDIAESGANVAVLDLRSEPLEDVYGLAKQFGVKADYCQADVSDEKSLKAGFEKAVQSLGKIDGIVTAAGIAIDKPFVDQKWEEVEKVLQVNAMGSFFAAQLAVKQLQKQGTGGSIVFIASITAHVNLPGYRMAGYNVSKGGVKMLSKVLSAELAPKGIRVNSISPAFIETNQTRGAREHTTKAAGDLMQTAPPMGRIGQPDEVSPAAVFFLSDAATYVTGADILVSGGIHTGRGGDYDMDKTENEAVECLVLPILNRLRFRTALIVSSKGNSIAPSSFDTSNPSEGRSLKRDRLARCHLSQREVGSQCQAFDSFHVPKSFASPLQLFSSGHPNKLFRRHPDLVEAPALHGQAPEMPWSRQKDRKKCKNCCYTISSADELYSRRLFYRSGPSIPEGQTVTYGSNPGPSSQ</sequence>
<dbReference type="Pfam" id="PF13561">
    <property type="entry name" value="adh_short_C2"/>
    <property type="match status" value="1"/>
</dbReference>
<evidence type="ECO:0000313" key="5">
    <source>
        <dbReference type="Proteomes" id="UP000073492"/>
    </source>
</evidence>
<comment type="similarity">
    <text evidence="1">Belongs to the short-chain dehydrogenases/reductases (SDR) family.</text>
</comment>
<name>A0A139ILG4_9PEZI</name>
<dbReference type="FunFam" id="3.40.50.720:FF:000084">
    <property type="entry name" value="Short-chain dehydrogenase reductase"/>
    <property type="match status" value="1"/>
</dbReference>
<evidence type="ECO:0000313" key="4">
    <source>
        <dbReference type="EMBL" id="KXT15376.1"/>
    </source>
</evidence>
<evidence type="ECO:0000256" key="1">
    <source>
        <dbReference type="ARBA" id="ARBA00006484"/>
    </source>
</evidence>
<reference evidence="4 5" key="1">
    <citation type="submission" date="2015-07" db="EMBL/GenBank/DDBJ databases">
        <title>Comparative genomics of the Sigatoka disease complex on banana suggests a link between parallel evolutionary changes in Pseudocercospora fijiensis and Pseudocercospora eumusae and increased virulence on the banana host.</title>
        <authorList>
            <person name="Chang T.-C."/>
            <person name="Salvucci A."/>
            <person name="Crous P.W."/>
            <person name="Stergiopoulos I."/>
        </authorList>
    </citation>
    <scope>NUCLEOTIDE SEQUENCE [LARGE SCALE GENOMIC DNA]</scope>
    <source>
        <strain evidence="4 5">CBS 116634</strain>
    </source>
</reference>
<dbReference type="EMBL" id="LFZO01000059">
    <property type="protein sequence ID" value="KXT15376.1"/>
    <property type="molecule type" value="Genomic_DNA"/>
</dbReference>
<dbReference type="PANTHER" id="PTHR43008:SF4">
    <property type="entry name" value="CHAIN DEHYDROGENASE, PUTATIVE (AFU_ORTHOLOGUE AFUA_4G08710)-RELATED"/>
    <property type="match status" value="1"/>
</dbReference>
<dbReference type="InterPro" id="IPR002347">
    <property type="entry name" value="SDR_fam"/>
</dbReference>
<dbReference type="Proteomes" id="UP000073492">
    <property type="component" value="Unassembled WGS sequence"/>
</dbReference>
<organism evidence="4 5">
    <name type="scientific">Pseudocercospora musae</name>
    <dbReference type="NCBI Taxonomy" id="113226"/>
    <lineage>
        <taxon>Eukaryota</taxon>
        <taxon>Fungi</taxon>
        <taxon>Dikarya</taxon>
        <taxon>Ascomycota</taxon>
        <taxon>Pezizomycotina</taxon>
        <taxon>Dothideomycetes</taxon>
        <taxon>Dothideomycetidae</taxon>
        <taxon>Mycosphaerellales</taxon>
        <taxon>Mycosphaerellaceae</taxon>
        <taxon>Pseudocercospora</taxon>
    </lineage>
</organism>
<keyword evidence="3" id="KW-0560">Oxidoreductase</keyword>
<comment type="caution">
    <text evidence="4">The sequence shown here is derived from an EMBL/GenBank/DDBJ whole genome shotgun (WGS) entry which is preliminary data.</text>
</comment>
<keyword evidence="5" id="KW-1185">Reference proteome</keyword>
<proteinExistence type="inferred from homology"/>
<protein>
    <submittedName>
        <fullName evidence="4">Uncharacterized protein</fullName>
    </submittedName>
</protein>
<dbReference type="Gene3D" id="3.40.50.720">
    <property type="entry name" value="NAD(P)-binding Rossmann-like Domain"/>
    <property type="match status" value="1"/>
</dbReference>
<evidence type="ECO:0000256" key="3">
    <source>
        <dbReference type="ARBA" id="ARBA00023002"/>
    </source>
</evidence>
<dbReference type="AlphaFoldDB" id="A0A139ILG4"/>
<dbReference type="PANTHER" id="PTHR43008">
    <property type="entry name" value="BENZIL REDUCTASE"/>
    <property type="match status" value="1"/>
</dbReference>
<evidence type="ECO:0000256" key="2">
    <source>
        <dbReference type="ARBA" id="ARBA00022857"/>
    </source>
</evidence>
<dbReference type="PRINTS" id="PR00081">
    <property type="entry name" value="GDHRDH"/>
</dbReference>
<keyword evidence="2" id="KW-0521">NADP</keyword>
<dbReference type="GO" id="GO:0016616">
    <property type="term" value="F:oxidoreductase activity, acting on the CH-OH group of donors, NAD or NADP as acceptor"/>
    <property type="evidence" value="ECO:0007669"/>
    <property type="project" value="UniProtKB-ARBA"/>
</dbReference>
<accession>A0A139ILG4</accession>
<dbReference type="OrthoDB" id="417891at2759"/>
<dbReference type="SUPFAM" id="SSF51735">
    <property type="entry name" value="NAD(P)-binding Rossmann-fold domains"/>
    <property type="match status" value="1"/>
</dbReference>